<dbReference type="PATRIC" id="fig|86662.25.peg.6081"/>
<evidence type="ECO:0000313" key="1">
    <source>
        <dbReference type="EMBL" id="OFD69919.1"/>
    </source>
</evidence>
<dbReference type="Proteomes" id="UP000175706">
    <property type="component" value="Unassembled WGS sequence"/>
</dbReference>
<sequence length="162" mass="18581">MKYGIHTKLVEEVIRFANSMQDIQKTVVPEDVAIINGFIEAKKFAFYEIFGEDEYTWSDIRQIEMGKVKGKLYKLDPSQKPNGLEEVTEEIANGLRNQLPDSYSDFFENVVVDLRNCAINHAINGQSENFYEQIFNIYKAGGFPCGWKGDYPDNGKIIAYFV</sequence>
<organism evidence="1 2">
    <name type="scientific">Bacillus mycoides</name>
    <dbReference type="NCBI Taxonomy" id="1405"/>
    <lineage>
        <taxon>Bacteria</taxon>
        <taxon>Bacillati</taxon>
        <taxon>Bacillota</taxon>
        <taxon>Bacilli</taxon>
        <taxon>Bacillales</taxon>
        <taxon>Bacillaceae</taxon>
        <taxon>Bacillus</taxon>
        <taxon>Bacillus cereus group</taxon>
    </lineage>
</organism>
<proteinExistence type="predicted"/>
<gene>
    <name evidence="1" type="ORF">BWGOE8_58860</name>
</gene>
<dbReference type="EMBL" id="LXLT01000119">
    <property type="protein sequence ID" value="OFD69919.1"/>
    <property type="molecule type" value="Genomic_DNA"/>
</dbReference>
<dbReference type="RefSeq" id="WP_070145923.1">
    <property type="nucleotide sequence ID" value="NZ_LXLT01000119.1"/>
</dbReference>
<evidence type="ECO:0008006" key="3">
    <source>
        <dbReference type="Google" id="ProtNLM"/>
    </source>
</evidence>
<name>A0A1E8AY13_BACMY</name>
<accession>A0A1E8AY13</accession>
<comment type="caution">
    <text evidence="1">The sequence shown here is derived from an EMBL/GenBank/DDBJ whole genome shotgun (WGS) entry which is preliminary data.</text>
</comment>
<dbReference type="AlphaFoldDB" id="A0A1E8AY13"/>
<evidence type="ECO:0000313" key="2">
    <source>
        <dbReference type="Proteomes" id="UP000175706"/>
    </source>
</evidence>
<protein>
    <recommendedName>
        <fullName evidence="3">Cytoplasmic protein</fullName>
    </recommendedName>
</protein>
<reference evidence="1 2" key="1">
    <citation type="submission" date="2016-05" db="EMBL/GenBank/DDBJ databases">
        <title>Bacillus thuringiensis and Bacillus weihenstephanensis as novel biocontrol agents of wilt causing Verticillium species.</title>
        <authorList>
            <person name="Hollensteiner J."/>
            <person name="Wemheuer F."/>
            <person name="Harting R."/>
            <person name="Kolarzyk A."/>
            <person name="Diaz-Valerio S."/>
            <person name="Poehlein A."/>
            <person name="Brzuszkiewicz E."/>
            <person name="Nesemann K."/>
            <person name="Braus-Stromeyer S."/>
            <person name="Braus G."/>
            <person name="Daniel R."/>
            <person name="Liesegang H."/>
        </authorList>
    </citation>
    <scope>NUCLEOTIDE SEQUENCE [LARGE SCALE GENOMIC DNA]</scope>
    <source>
        <strain evidence="1 2">GOE8</strain>
    </source>
</reference>